<evidence type="ECO:0000313" key="3">
    <source>
        <dbReference type="Proteomes" id="UP000198640"/>
    </source>
</evidence>
<reference evidence="2 3" key="1">
    <citation type="submission" date="2016-10" db="EMBL/GenBank/DDBJ databases">
        <authorList>
            <person name="de Groot N.N."/>
        </authorList>
    </citation>
    <scope>NUCLEOTIDE SEQUENCE [LARGE SCALE GENOMIC DNA]</scope>
    <source>
        <strain evidence="2 3">Nm1</strain>
    </source>
</reference>
<evidence type="ECO:0000313" key="2">
    <source>
        <dbReference type="EMBL" id="SDY10502.1"/>
    </source>
</evidence>
<evidence type="ECO:0000259" key="1">
    <source>
        <dbReference type="Pfam" id="PF13701"/>
    </source>
</evidence>
<sequence length="186" mass="21534">MPAQWQQAAQSNFEQSGEKVRQFYALSYAAKSWRRSRKVIAKIEYTSKGSNPRYIVTNLTGEPQFLYDKCYCARGDIENRIKEQQLALFADRTSCHDWWANQFRLLMSSLAYILLETIRRVALKDTELAQAYVNTLRLKLNQNRCCDFAQYPPNSFAAHKQLPIPETLLSCCGQTDTRIARFDISS</sequence>
<gene>
    <name evidence="2" type="ORF">SAMN05421881_101824</name>
</gene>
<dbReference type="InterPro" id="IPR025668">
    <property type="entry name" value="Tnp_DDE_dom"/>
</dbReference>
<dbReference type="Proteomes" id="UP000198640">
    <property type="component" value="Unassembled WGS sequence"/>
</dbReference>
<dbReference type="STRING" id="44576.SAMN05421881_101824"/>
<dbReference type="AlphaFoldDB" id="A0A1H3H4Q7"/>
<organism evidence="2 3">
    <name type="scientific">Nitrosomonas halophila</name>
    <dbReference type="NCBI Taxonomy" id="44576"/>
    <lineage>
        <taxon>Bacteria</taxon>
        <taxon>Pseudomonadati</taxon>
        <taxon>Pseudomonadota</taxon>
        <taxon>Betaproteobacteria</taxon>
        <taxon>Nitrosomonadales</taxon>
        <taxon>Nitrosomonadaceae</taxon>
        <taxon>Nitrosomonas</taxon>
    </lineage>
</organism>
<name>A0A1H3H4Q7_9PROT</name>
<proteinExistence type="predicted"/>
<feature type="domain" description="Transposase DDE" evidence="1">
    <location>
        <begin position="10"/>
        <end position="140"/>
    </location>
</feature>
<accession>A0A1H3H4Q7</accession>
<dbReference type="EMBL" id="FNOY01000018">
    <property type="protein sequence ID" value="SDY10502.1"/>
    <property type="molecule type" value="Genomic_DNA"/>
</dbReference>
<keyword evidence="3" id="KW-1185">Reference proteome</keyword>
<dbReference type="Pfam" id="PF13701">
    <property type="entry name" value="DDE_Tnp_1_4"/>
    <property type="match status" value="1"/>
</dbReference>
<protein>
    <submittedName>
        <fullName evidence="2">Transposase DDE domain group 1</fullName>
    </submittedName>
</protein>